<evidence type="ECO:0000259" key="5">
    <source>
        <dbReference type="PROSITE" id="PS51898"/>
    </source>
</evidence>
<dbReference type="InterPro" id="IPR002104">
    <property type="entry name" value="Integrase_catalytic"/>
</dbReference>
<dbReference type="GO" id="GO:0015074">
    <property type="term" value="P:DNA integration"/>
    <property type="evidence" value="ECO:0007669"/>
    <property type="project" value="UniProtKB-KW"/>
</dbReference>
<keyword evidence="3 6" id="KW-0238">DNA-binding</keyword>
<dbReference type="InterPro" id="IPR011010">
    <property type="entry name" value="DNA_brk_join_enz"/>
</dbReference>
<reference evidence="6 7" key="1">
    <citation type="submission" date="2020-04" db="EMBL/GenBank/DDBJ databases">
        <title>Genome sequence for Sphingorhabdus sp. strain M1.</title>
        <authorList>
            <person name="Park S.-J."/>
        </authorList>
    </citation>
    <scope>NUCLEOTIDE SEQUENCE [LARGE SCALE GENOMIC DNA]</scope>
    <source>
        <strain evidence="6 7">JK6</strain>
    </source>
</reference>
<proteinExistence type="inferred from homology"/>
<evidence type="ECO:0000256" key="3">
    <source>
        <dbReference type="ARBA" id="ARBA00023125"/>
    </source>
</evidence>
<feature type="domain" description="Tyr recombinase" evidence="5">
    <location>
        <begin position="204"/>
        <end position="383"/>
    </location>
</feature>
<dbReference type="InterPro" id="IPR038488">
    <property type="entry name" value="Integrase_DNA-bd_sf"/>
</dbReference>
<dbReference type="Pfam" id="PF13356">
    <property type="entry name" value="Arm-DNA-bind_3"/>
    <property type="match status" value="1"/>
</dbReference>
<dbReference type="Pfam" id="PF22022">
    <property type="entry name" value="Phage_int_M"/>
    <property type="match status" value="1"/>
</dbReference>
<keyword evidence="4" id="KW-0233">DNA recombination</keyword>
<dbReference type="Gene3D" id="1.10.443.10">
    <property type="entry name" value="Intergrase catalytic core"/>
    <property type="match status" value="1"/>
</dbReference>
<dbReference type="GO" id="GO:0006310">
    <property type="term" value="P:DNA recombination"/>
    <property type="evidence" value="ECO:0007669"/>
    <property type="project" value="UniProtKB-KW"/>
</dbReference>
<dbReference type="KEGG" id="phao:HF685_11770"/>
<keyword evidence="7" id="KW-1185">Reference proteome</keyword>
<dbReference type="PANTHER" id="PTHR30629:SF2">
    <property type="entry name" value="PROPHAGE INTEGRASE INTS-RELATED"/>
    <property type="match status" value="1"/>
</dbReference>
<dbReference type="Gene3D" id="3.30.160.390">
    <property type="entry name" value="Integrase, DNA-binding domain"/>
    <property type="match status" value="1"/>
</dbReference>
<dbReference type="Proteomes" id="UP000501600">
    <property type="component" value="Chromosome"/>
</dbReference>
<accession>A0A6H2DPG3</accession>
<dbReference type="InterPro" id="IPR050808">
    <property type="entry name" value="Phage_Integrase"/>
</dbReference>
<comment type="similarity">
    <text evidence="1">Belongs to the 'phage' integrase family.</text>
</comment>
<dbReference type="Pfam" id="PF00589">
    <property type="entry name" value="Phage_integrase"/>
    <property type="match status" value="1"/>
</dbReference>
<dbReference type="GO" id="GO:0003677">
    <property type="term" value="F:DNA binding"/>
    <property type="evidence" value="ECO:0007669"/>
    <property type="project" value="UniProtKB-KW"/>
</dbReference>
<organism evidence="6 7">
    <name type="scientific">Parasphingorhabdus halotolerans</name>
    <dbReference type="NCBI Taxonomy" id="2725558"/>
    <lineage>
        <taxon>Bacteria</taxon>
        <taxon>Pseudomonadati</taxon>
        <taxon>Pseudomonadota</taxon>
        <taxon>Alphaproteobacteria</taxon>
        <taxon>Sphingomonadales</taxon>
        <taxon>Sphingomonadaceae</taxon>
        <taxon>Parasphingorhabdus</taxon>
    </lineage>
</organism>
<dbReference type="AlphaFoldDB" id="A0A6H2DPG3"/>
<dbReference type="InterPro" id="IPR013762">
    <property type="entry name" value="Integrase-like_cat_sf"/>
</dbReference>
<dbReference type="PANTHER" id="PTHR30629">
    <property type="entry name" value="PROPHAGE INTEGRASE"/>
    <property type="match status" value="1"/>
</dbReference>
<dbReference type="InterPro" id="IPR025166">
    <property type="entry name" value="Integrase_DNA_bind_dom"/>
</dbReference>
<dbReference type="PROSITE" id="PS51898">
    <property type="entry name" value="TYR_RECOMBINASE"/>
    <property type="match status" value="1"/>
</dbReference>
<evidence type="ECO:0000256" key="1">
    <source>
        <dbReference type="ARBA" id="ARBA00008857"/>
    </source>
</evidence>
<dbReference type="CDD" id="cd00801">
    <property type="entry name" value="INT_P4_C"/>
    <property type="match status" value="1"/>
</dbReference>
<evidence type="ECO:0000313" key="6">
    <source>
        <dbReference type="EMBL" id="QJB69873.1"/>
    </source>
</evidence>
<dbReference type="SUPFAM" id="SSF56349">
    <property type="entry name" value="DNA breaking-rejoining enzymes"/>
    <property type="match status" value="1"/>
</dbReference>
<keyword evidence="2" id="KW-0229">DNA integration</keyword>
<dbReference type="Gene3D" id="1.10.150.130">
    <property type="match status" value="1"/>
</dbReference>
<name>A0A6H2DPG3_9SPHN</name>
<protein>
    <submittedName>
        <fullName evidence="6">Integrase arm-type DNA-binding domain-containing protein</fullName>
    </submittedName>
</protein>
<evidence type="ECO:0000256" key="2">
    <source>
        <dbReference type="ARBA" id="ARBA00022908"/>
    </source>
</evidence>
<evidence type="ECO:0000256" key="4">
    <source>
        <dbReference type="ARBA" id="ARBA00023172"/>
    </source>
</evidence>
<dbReference type="EMBL" id="CP051217">
    <property type="protein sequence ID" value="QJB69873.1"/>
    <property type="molecule type" value="Genomic_DNA"/>
</dbReference>
<dbReference type="InterPro" id="IPR053876">
    <property type="entry name" value="Phage_int_M"/>
</dbReference>
<sequence length="410" mass="45606">MALKDTEIRALQPKLTPFKVADGKGLYIEVFPNGSKLWRLKFRSNGKEKRLALGKYPDVTLAKARAKCNEARAKIADGVDPAAEKQRLKIQAVLDSGNTFAGVAEDYIETKLVRERKAQGTLVKARWFLELLTPAIGFRPIAEIEPAEILAPLKKIERKGNFETAKRCRAFASRVFRFGVATARCKADPTALLQGALIAPKVTHHAAITDPAKVGELLRAIDSYTGSPITKYAMQIAPHVFVRPGELRHAEWLEIDVDDAIWHIPAGKMKARRPHDVPLTAQVLASLADIRELTGSGRYIFPSLQTPLRPMSENTINAAFRRMGYAQDELTGHGLRTTASTLLNEAGKWDDDVIETALAHKDTNQIRGTYNRAKYWDKRVEMASWWSDYLDVLRKGAEILDFPANGSTAP</sequence>
<evidence type="ECO:0000313" key="7">
    <source>
        <dbReference type="Proteomes" id="UP000501600"/>
    </source>
</evidence>
<gene>
    <name evidence="6" type="ORF">HF685_11770</name>
</gene>
<dbReference type="InterPro" id="IPR010998">
    <property type="entry name" value="Integrase_recombinase_N"/>
</dbReference>